<name>A0ABT4B4E9_9ACTN</name>
<dbReference type="RefSeq" id="WP_267565751.1">
    <property type="nucleotide sequence ID" value="NZ_JAPNTZ010000009.1"/>
</dbReference>
<organism evidence="1 2">
    <name type="scientific">Paractinoplanes pyxinae</name>
    <dbReference type="NCBI Taxonomy" id="2997416"/>
    <lineage>
        <taxon>Bacteria</taxon>
        <taxon>Bacillati</taxon>
        <taxon>Actinomycetota</taxon>
        <taxon>Actinomycetes</taxon>
        <taxon>Micromonosporales</taxon>
        <taxon>Micromonosporaceae</taxon>
        <taxon>Paractinoplanes</taxon>
    </lineage>
</organism>
<evidence type="ECO:0000313" key="1">
    <source>
        <dbReference type="EMBL" id="MCY1141364.1"/>
    </source>
</evidence>
<comment type="caution">
    <text evidence="1">The sequence shown here is derived from an EMBL/GenBank/DDBJ whole genome shotgun (WGS) entry which is preliminary data.</text>
</comment>
<gene>
    <name evidence="1" type="ORF">OWR29_25480</name>
</gene>
<dbReference type="EMBL" id="JAPNTZ010000009">
    <property type="protein sequence ID" value="MCY1141364.1"/>
    <property type="molecule type" value="Genomic_DNA"/>
</dbReference>
<reference evidence="1" key="1">
    <citation type="submission" date="2022-11" db="EMBL/GenBank/DDBJ databases">
        <authorList>
            <person name="Somphong A."/>
            <person name="Phongsopitanun W."/>
        </authorList>
    </citation>
    <scope>NUCLEOTIDE SEQUENCE</scope>
    <source>
        <strain evidence="1">Pm04-4</strain>
    </source>
</reference>
<dbReference type="Proteomes" id="UP001151002">
    <property type="component" value="Unassembled WGS sequence"/>
</dbReference>
<proteinExistence type="predicted"/>
<accession>A0ABT4B4E9</accession>
<keyword evidence="2" id="KW-1185">Reference proteome</keyword>
<evidence type="ECO:0000313" key="2">
    <source>
        <dbReference type="Proteomes" id="UP001151002"/>
    </source>
</evidence>
<sequence>MHPMLLHAHAALHSIGIARDRLLHAAQTARTAWTANDDLGTVQAWRPREERQPTVVRREPILDAVIERSTSSTSPYETRMVSIHETLTWLASAMLGEKPYGDPLDQLRYHLPRLSPDAASNIRLWVDEQDQAARKLLGCGDDHQLLPAIQCPACRRAGVLAIRTSAPTEEQVVVCTVGCICIGRQCQCRMGVPSVGIAHVWTLEEGLLRKAAPGGE</sequence>
<protein>
    <submittedName>
        <fullName evidence="1">Uncharacterized protein</fullName>
    </submittedName>
</protein>